<name>A0ABD7SQZ2_VIBCL</name>
<dbReference type="AlphaFoldDB" id="A0ABD7SQZ2"/>
<evidence type="ECO:0000313" key="2">
    <source>
        <dbReference type="Proteomes" id="UP000323819"/>
    </source>
</evidence>
<dbReference type="Proteomes" id="UP000323819">
    <property type="component" value="Unassembled WGS sequence"/>
</dbReference>
<evidence type="ECO:0000313" key="1">
    <source>
        <dbReference type="EMBL" id="TXX67259.1"/>
    </source>
</evidence>
<dbReference type="RefSeq" id="WP_050916544.1">
    <property type="nucleotide sequence ID" value="NZ_JAANNK010000037.1"/>
</dbReference>
<organism evidence="1 2">
    <name type="scientific">Vibrio cholerae</name>
    <dbReference type="NCBI Taxonomy" id="666"/>
    <lineage>
        <taxon>Bacteria</taxon>
        <taxon>Pseudomonadati</taxon>
        <taxon>Pseudomonadota</taxon>
        <taxon>Gammaproteobacteria</taxon>
        <taxon>Vibrionales</taxon>
        <taxon>Vibrionaceae</taxon>
        <taxon>Vibrio</taxon>
    </lineage>
</organism>
<reference evidence="1 2" key="1">
    <citation type="submission" date="2019-06" db="EMBL/GenBank/DDBJ databases">
        <title>Vibrio cholerae phylogeny based on whole-genome sequencing reveals genetic diversity and population strucutre.</title>
        <authorList>
            <person name="Zhiqiu Y."/>
            <person name="Bin L."/>
            <person name="Lingyan J."/>
        </authorList>
    </citation>
    <scope>NUCLEOTIDE SEQUENCE [LARGE SCALE GENOMIC DNA]</scope>
    <source>
        <strain evidence="1 2">N2814</strain>
    </source>
</reference>
<gene>
    <name evidence="1" type="ORF">FXF03_01415</name>
</gene>
<protein>
    <submittedName>
        <fullName evidence="1">Uncharacterized protein</fullName>
    </submittedName>
</protein>
<comment type="caution">
    <text evidence="1">The sequence shown here is derived from an EMBL/GenBank/DDBJ whole genome shotgun (WGS) entry which is preliminary data.</text>
</comment>
<dbReference type="EMBL" id="VSIJ01000005">
    <property type="protein sequence ID" value="TXX67259.1"/>
    <property type="molecule type" value="Genomic_DNA"/>
</dbReference>
<accession>A0ABD7SQZ2</accession>
<proteinExistence type="predicted"/>
<sequence>MSNKSNYVCPECGSPIKAWADLDAQVSFVISKAGKLTKRVITNNYQSDGRCGVNCTECDWELHVDDIDSDSPLKTAALDALERQSMIDELSAKR</sequence>